<dbReference type="AlphaFoldDB" id="A0A3B1C6N5"/>
<protein>
    <recommendedName>
        <fullName evidence="3">isochorismate synthase</fullName>
        <ecNumber evidence="3">5.4.4.2</ecNumber>
    </recommendedName>
    <alternativeName>
        <fullName evidence="5">Isochorismate mutase</fullName>
    </alternativeName>
</protein>
<dbReference type="GO" id="GO:0008909">
    <property type="term" value="F:isochorismate synthase activity"/>
    <property type="evidence" value="ECO:0007669"/>
    <property type="project" value="UniProtKB-EC"/>
</dbReference>
<evidence type="ECO:0000256" key="1">
    <source>
        <dbReference type="ARBA" id="ARBA00000799"/>
    </source>
</evidence>
<dbReference type="NCBIfam" id="TIGR00543">
    <property type="entry name" value="isochor_syn"/>
    <property type="match status" value="1"/>
</dbReference>
<name>A0A3B1C6N5_9ZZZZ</name>
<gene>
    <name evidence="7" type="ORF">MNBD_IGNAVI01-812</name>
</gene>
<dbReference type="InterPro" id="IPR005801">
    <property type="entry name" value="ADC_synthase"/>
</dbReference>
<accession>A0A3B1C6N5</accession>
<organism evidence="7">
    <name type="scientific">hydrothermal vent metagenome</name>
    <dbReference type="NCBI Taxonomy" id="652676"/>
    <lineage>
        <taxon>unclassified sequences</taxon>
        <taxon>metagenomes</taxon>
        <taxon>ecological metagenomes</taxon>
    </lineage>
</organism>
<evidence type="ECO:0000256" key="2">
    <source>
        <dbReference type="ARBA" id="ARBA00005297"/>
    </source>
</evidence>
<feature type="domain" description="Chorismate-utilising enzyme C-terminal" evidence="6">
    <location>
        <begin position="115"/>
        <end position="366"/>
    </location>
</feature>
<dbReference type="InterPro" id="IPR004561">
    <property type="entry name" value="IsoChor_synthase"/>
</dbReference>
<dbReference type="EC" id="5.4.4.2" evidence="3"/>
<evidence type="ECO:0000256" key="3">
    <source>
        <dbReference type="ARBA" id="ARBA00012824"/>
    </source>
</evidence>
<sequence length="382" mass="43808">MVSKVENNFVNNWDQFNLSLPLFLGGMKFSVDESNKLWKGFSDSDWFIPKILFVKSKDGYFLMYNFWGSSFYDGSYKIELQKGYDLLNIIDENKRGQISNRIISTDKDNIEERVSWNEKVNLTLKKIESGEVKKIVLSRQIKFELEKTGSISCIMEKLAERYPKCYVFAFRKNGSIFFGASPEKLARISDGWIEADALAGSISRSKDQAEDEHLAQELLSSEKNLEEQQVVVSFIVNSFSKFCDEIIYEEKPIIRKLPNIQHLWTPIRAKLNSPKSIFAILEEIHPTPAICGVPWTNALYSIKEMENHSRGLFSGMIGWFNFNNEGEFAVAIRSALMKEKTVYAFAGCGIVKGSDPETEFEESELKLKPILSLFENETIYQS</sequence>
<dbReference type="InterPro" id="IPR015890">
    <property type="entry name" value="Chorismate_C"/>
</dbReference>
<dbReference type="EMBL" id="UOGD01000142">
    <property type="protein sequence ID" value="VAX19518.1"/>
    <property type="molecule type" value="Genomic_DNA"/>
</dbReference>
<dbReference type="Pfam" id="PF00425">
    <property type="entry name" value="Chorismate_bind"/>
    <property type="match status" value="1"/>
</dbReference>
<evidence type="ECO:0000256" key="5">
    <source>
        <dbReference type="ARBA" id="ARBA00041564"/>
    </source>
</evidence>
<dbReference type="Gene3D" id="3.60.120.10">
    <property type="entry name" value="Anthranilate synthase"/>
    <property type="match status" value="1"/>
</dbReference>
<dbReference type="PANTHER" id="PTHR42839">
    <property type="entry name" value="ISOCHORISMATE SYNTHASE ENTC"/>
    <property type="match status" value="1"/>
</dbReference>
<reference evidence="7" key="1">
    <citation type="submission" date="2018-06" db="EMBL/GenBank/DDBJ databases">
        <authorList>
            <person name="Zhirakovskaya E."/>
        </authorList>
    </citation>
    <scope>NUCLEOTIDE SEQUENCE</scope>
</reference>
<evidence type="ECO:0000259" key="6">
    <source>
        <dbReference type="Pfam" id="PF00425"/>
    </source>
</evidence>
<comment type="catalytic activity">
    <reaction evidence="1">
        <text>chorismate = isochorismate</text>
        <dbReference type="Rhea" id="RHEA:18985"/>
        <dbReference type="ChEBI" id="CHEBI:29748"/>
        <dbReference type="ChEBI" id="CHEBI:29780"/>
        <dbReference type="EC" id="5.4.4.2"/>
    </reaction>
</comment>
<keyword evidence="4 7" id="KW-0413">Isomerase</keyword>
<proteinExistence type="inferred from homology"/>
<comment type="similarity">
    <text evidence="2">Belongs to the isochorismate synthase family.</text>
</comment>
<evidence type="ECO:0000256" key="4">
    <source>
        <dbReference type="ARBA" id="ARBA00023235"/>
    </source>
</evidence>
<evidence type="ECO:0000313" key="7">
    <source>
        <dbReference type="EMBL" id="VAX19518.1"/>
    </source>
</evidence>
<dbReference type="SUPFAM" id="SSF56322">
    <property type="entry name" value="ADC synthase"/>
    <property type="match status" value="1"/>
</dbReference>
<dbReference type="PANTHER" id="PTHR42839:SF2">
    <property type="entry name" value="ISOCHORISMATE SYNTHASE ENTC"/>
    <property type="match status" value="1"/>
</dbReference>